<evidence type="ECO:0000313" key="1">
    <source>
        <dbReference type="EMBL" id="SFN32292.1"/>
    </source>
</evidence>
<evidence type="ECO:0000313" key="2">
    <source>
        <dbReference type="Proteomes" id="UP000242222"/>
    </source>
</evidence>
<sequence>MRDSVIKVAAPSISRSIAAKRQDKSGDIKRCFSVATFDEDQPNVSNPLSAGKKRVPWRGLFRCGGGGVINAKERGVKIPTLGRAQRMAALLLPVGKGLNLNARFTNGCRKNNVSNLPACAICVQYVKGSQSPRCG</sequence>
<dbReference type="EMBL" id="FOVC01000005">
    <property type="protein sequence ID" value="SFN32292.1"/>
    <property type="molecule type" value="Genomic_DNA"/>
</dbReference>
<dbReference type="AlphaFoldDB" id="A0A1I4Y2K5"/>
<keyword evidence="2" id="KW-1185">Reference proteome</keyword>
<organism evidence="1 2">
    <name type="scientific">Izhakiella capsodis</name>
    <dbReference type="NCBI Taxonomy" id="1367852"/>
    <lineage>
        <taxon>Bacteria</taxon>
        <taxon>Pseudomonadati</taxon>
        <taxon>Pseudomonadota</taxon>
        <taxon>Gammaproteobacteria</taxon>
        <taxon>Enterobacterales</taxon>
        <taxon>Erwiniaceae</taxon>
        <taxon>Izhakiella</taxon>
    </lineage>
</organism>
<dbReference type="Proteomes" id="UP000242222">
    <property type="component" value="Unassembled WGS sequence"/>
</dbReference>
<dbReference type="RefSeq" id="WP_092877550.1">
    <property type="nucleotide sequence ID" value="NZ_FOVC01000005.1"/>
</dbReference>
<protein>
    <submittedName>
        <fullName evidence="1">Uncharacterized protein</fullName>
    </submittedName>
</protein>
<proteinExistence type="predicted"/>
<gene>
    <name evidence="1" type="ORF">SAMN05216516_105167</name>
</gene>
<reference evidence="2" key="1">
    <citation type="submission" date="2016-10" db="EMBL/GenBank/DDBJ databases">
        <authorList>
            <person name="Varghese N."/>
            <person name="Submissions S."/>
        </authorList>
    </citation>
    <scope>NUCLEOTIDE SEQUENCE [LARGE SCALE GENOMIC DNA]</scope>
    <source>
        <strain evidence="2">N6PO6</strain>
    </source>
</reference>
<accession>A0A1I4Y2K5</accession>
<name>A0A1I4Y2K5_9GAMM</name>